<feature type="transmembrane region" description="Helical" evidence="6">
    <location>
        <begin position="15"/>
        <end position="36"/>
    </location>
</feature>
<evidence type="ECO:0000256" key="4">
    <source>
        <dbReference type="ARBA" id="ARBA00022989"/>
    </source>
</evidence>
<gene>
    <name evidence="8" type="ORF">EPI10_021869</name>
</gene>
<dbReference type="OrthoDB" id="5788137at2759"/>
<evidence type="ECO:0000256" key="6">
    <source>
        <dbReference type="SAM" id="Phobius"/>
    </source>
</evidence>
<dbReference type="PANTHER" id="PTHR10556:SF51">
    <property type="entry name" value="STEROID 5-ALPHA-REDUCTASE DET2-LIKE"/>
    <property type="match status" value="1"/>
</dbReference>
<keyword evidence="3 6" id="KW-0812">Transmembrane</keyword>
<dbReference type="PROSITE" id="PS50244">
    <property type="entry name" value="S5A_REDUCTASE"/>
    <property type="match status" value="2"/>
</dbReference>
<dbReference type="GO" id="GO:0016627">
    <property type="term" value="F:oxidoreductase activity, acting on the CH-CH group of donors"/>
    <property type="evidence" value="ECO:0007669"/>
    <property type="project" value="InterPro"/>
</dbReference>
<proteinExistence type="inferred from homology"/>
<dbReference type="InterPro" id="IPR039357">
    <property type="entry name" value="SRD5A/TECR"/>
</dbReference>
<dbReference type="InterPro" id="IPR001104">
    <property type="entry name" value="3-oxo-5_a-steroid_4-DH_C"/>
</dbReference>
<evidence type="ECO:0000313" key="8">
    <source>
        <dbReference type="EMBL" id="KAA3481510.1"/>
    </source>
</evidence>
<dbReference type="EMBL" id="SMMG02000003">
    <property type="protein sequence ID" value="KAA3481510.1"/>
    <property type="molecule type" value="Genomic_DNA"/>
</dbReference>
<feature type="transmembrane region" description="Helical" evidence="6">
    <location>
        <begin position="158"/>
        <end position="176"/>
    </location>
</feature>
<feature type="domain" description="3-oxo-5-alpha-steroid 4-dehydrogenase C-terminal" evidence="7">
    <location>
        <begin position="154"/>
        <end position="267"/>
    </location>
</feature>
<evidence type="ECO:0000259" key="7">
    <source>
        <dbReference type="Pfam" id="PF02544"/>
    </source>
</evidence>
<keyword evidence="5 6" id="KW-0472">Membrane</keyword>
<feature type="domain" description="3-oxo-5-alpha-steroid 4-dehydrogenase C-terminal" evidence="7">
    <location>
        <begin position="370"/>
        <end position="484"/>
    </location>
</feature>
<organism evidence="8 9">
    <name type="scientific">Gossypium australe</name>
    <dbReference type="NCBI Taxonomy" id="47621"/>
    <lineage>
        <taxon>Eukaryota</taxon>
        <taxon>Viridiplantae</taxon>
        <taxon>Streptophyta</taxon>
        <taxon>Embryophyta</taxon>
        <taxon>Tracheophyta</taxon>
        <taxon>Spermatophyta</taxon>
        <taxon>Magnoliopsida</taxon>
        <taxon>eudicotyledons</taxon>
        <taxon>Gunneridae</taxon>
        <taxon>Pentapetalae</taxon>
        <taxon>rosids</taxon>
        <taxon>malvids</taxon>
        <taxon>Malvales</taxon>
        <taxon>Malvaceae</taxon>
        <taxon>Malvoideae</taxon>
        <taxon>Gossypium</taxon>
    </lineage>
</organism>
<comment type="subcellular location">
    <subcellularLocation>
        <location evidence="1">Membrane</location>
        <topology evidence="1">Multi-pass membrane protein</topology>
    </subcellularLocation>
</comment>
<feature type="transmembrane region" description="Helical" evidence="6">
    <location>
        <begin position="440"/>
        <end position="460"/>
    </location>
</feature>
<dbReference type="Gene3D" id="1.20.120.1630">
    <property type="match status" value="2"/>
</dbReference>
<dbReference type="Pfam" id="PF02544">
    <property type="entry name" value="Steroid_dh"/>
    <property type="match status" value="2"/>
</dbReference>
<protein>
    <submittedName>
        <fullName evidence="8">3-oxo-5-alpha-steroid 4-dehydrogenase, C-terminal</fullName>
    </submittedName>
</protein>
<dbReference type="Proteomes" id="UP000325315">
    <property type="component" value="Unassembled WGS sequence"/>
</dbReference>
<sequence>MAIPMVLDILFPPTLFLTGASVLTLLSLAILGVLEIRGINLKYSKFVNTASSSSSSSSISFKVPSRVGMLLLYTPAFLVGVASFWLYPADDSRFLFLKSAITIHSFKRLFEVIFIHKYSGKMSLDTMIIILVSYFFLSLSLIYTQTFNQGLSEPSIDLKYLGLVLFLIGISGNFYHHYLLSKLRTKGDKEYKIPKGGLFELVICPHYLFEILEFLGISLISQTLYSFSVTLGSALYLTCRSYVTRKWYMSKFEDLPKEVKALVPFFFNASASSSSISFKVPSRVGMLLIYTPAFLVGVASFWLFPDGDFRFLLLKSAITIHFFKRILEVIFIHNYSGDMSLDTIIIILVSYFFVSLSLIYTQTFNQGLSEPSIDLKYLGIVLFLIGICGNFYHHCILSKLRTKGGKEYKIPKGGLFELVICPHYLFEILGFLGISLISQTLYSFSTTLGIAVYLMCRGYVTRKWYMSKFEDFPKEVKAVIPYVF</sequence>
<feature type="transmembrane region" description="Helical" evidence="6">
    <location>
        <begin position="375"/>
        <end position="393"/>
    </location>
</feature>
<feature type="transmembrane region" description="Helical" evidence="6">
    <location>
        <begin position="70"/>
        <end position="88"/>
    </location>
</feature>
<dbReference type="FunFam" id="1.20.120.1630:FF:000017">
    <property type="entry name" value="3-oxo-5-alpha-steroid 4-dehydrogenase family protein"/>
    <property type="match status" value="2"/>
</dbReference>
<feature type="transmembrane region" description="Helical" evidence="6">
    <location>
        <begin position="339"/>
        <end position="360"/>
    </location>
</feature>
<feature type="transmembrane region" description="Helical" evidence="6">
    <location>
        <begin position="223"/>
        <end position="243"/>
    </location>
</feature>
<dbReference type="PANTHER" id="PTHR10556">
    <property type="entry name" value="3-OXO-5-ALPHA-STEROID 4-DEHYDROGENASE"/>
    <property type="match status" value="1"/>
</dbReference>
<keyword evidence="4 6" id="KW-1133">Transmembrane helix</keyword>
<dbReference type="AlphaFoldDB" id="A0A5B6WIM3"/>
<accession>A0A5B6WIM3</accession>
<evidence type="ECO:0000313" key="9">
    <source>
        <dbReference type="Proteomes" id="UP000325315"/>
    </source>
</evidence>
<comment type="caution">
    <text evidence="8">The sequence shown here is derived from an EMBL/GenBank/DDBJ whole genome shotgun (WGS) entry which is preliminary data.</text>
</comment>
<dbReference type="GO" id="GO:0006629">
    <property type="term" value="P:lipid metabolic process"/>
    <property type="evidence" value="ECO:0007669"/>
    <property type="project" value="InterPro"/>
</dbReference>
<feature type="transmembrane region" description="Helical" evidence="6">
    <location>
        <begin position="284"/>
        <end position="303"/>
    </location>
</feature>
<dbReference type="GO" id="GO:0016020">
    <property type="term" value="C:membrane"/>
    <property type="evidence" value="ECO:0007669"/>
    <property type="project" value="UniProtKB-SubCell"/>
</dbReference>
<evidence type="ECO:0000256" key="5">
    <source>
        <dbReference type="ARBA" id="ARBA00023136"/>
    </source>
</evidence>
<evidence type="ECO:0000256" key="3">
    <source>
        <dbReference type="ARBA" id="ARBA00022692"/>
    </source>
</evidence>
<feature type="transmembrane region" description="Helical" evidence="6">
    <location>
        <begin position="127"/>
        <end position="146"/>
    </location>
</feature>
<reference evidence="9" key="1">
    <citation type="journal article" date="2019" name="Plant Biotechnol. J.">
        <title>Genome sequencing of the Australian wild diploid species Gossypium australe highlights disease resistance and delayed gland morphogenesis.</title>
        <authorList>
            <person name="Cai Y."/>
            <person name="Cai X."/>
            <person name="Wang Q."/>
            <person name="Wang P."/>
            <person name="Zhang Y."/>
            <person name="Cai C."/>
            <person name="Xu Y."/>
            <person name="Wang K."/>
            <person name="Zhou Z."/>
            <person name="Wang C."/>
            <person name="Geng S."/>
            <person name="Li B."/>
            <person name="Dong Q."/>
            <person name="Hou Y."/>
            <person name="Wang H."/>
            <person name="Ai P."/>
            <person name="Liu Z."/>
            <person name="Yi F."/>
            <person name="Sun M."/>
            <person name="An G."/>
            <person name="Cheng J."/>
            <person name="Zhang Y."/>
            <person name="Shi Q."/>
            <person name="Xie Y."/>
            <person name="Shi X."/>
            <person name="Chang Y."/>
            <person name="Huang F."/>
            <person name="Chen Y."/>
            <person name="Hong S."/>
            <person name="Mi L."/>
            <person name="Sun Q."/>
            <person name="Zhang L."/>
            <person name="Zhou B."/>
            <person name="Peng R."/>
            <person name="Zhang X."/>
            <person name="Liu F."/>
        </authorList>
    </citation>
    <scope>NUCLEOTIDE SEQUENCE [LARGE SCALE GENOMIC DNA]</scope>
    <source>
        <strain evidence="9">cv. PA1801</strain>
    </source>
</reference>
<evidence type="ECO:0000256" key="1">
    <source>
        <dbReference type="ARBA" id="ARBA00004141"/>
    </source>
</evidence>
<keyword evidence="9" id="KW-1185">Reference proteome</keyword>
<evidence type="ECO:0000256" key="2">
    <source>
        <dbReference type="ARBA" id="ARBA00007742"/>
    </source>
</evidence>
<name>A0A5B6WIM3_9ROSI</name>
<feature type="transmembrane region" description="Helical" evidence="6">
    <location>
        <begin position="414"/>
        <end position="434"/>
    </location>
</feature>
<comment type="similarity">
    <text evidence="2">Belongs to the steroid 5-alpha reductase family.</text>
</comment>